<evidence type="ECO:0000256" key="1">
    <source>
        <dbReference type="ARBA" id="ARBA00007116"/>
    </source>
</evidence>
<evidence type="ECO:0000256" key="2">
    <source>
        <dbReference type="ARBA" id="ARBA00022730"/>
    </source>
</evidence>
<evidence type="ECO:0000256" key="5">
    <source>
        <dbReference type="ARBA" id="ARBA00023274"/>
    </source>
</evidence>
<evidence type="ECO:0000256" key="4">
    <source>
        <dbReference type="ARBA" id="ARBA00022980"/>
    </source>
</evidence>
<dbReference type="SUPFAM" id="SSF53137">
    <property type="entry name" value="Translational machinery components"/>
    <property type="match status" value="1"/>
</dbReference>
<reference evidence="9" key="1">
    <citation type="submission" date="2018-07" db="EMBL/GenBank/DDBJ databases">
        <authorList>
            <person name="Liu B.-T."/>
            <person name="Du Z."/>
        </authorList>
    </citation>
    <scope>NUCLEOTIDE SEQUENCE [LARGE SCALE GENOMIC DNA]</scope>
    <source>
        <strain evidence="9">XYN52</strain>
    </source>
</reference>
<sequence length="117" mass="12522">MAKLSGIERRKARVRRVIKARANGRPRLSVFRSEKNISAQIIDDANGVTLVSASSLEKDLKIGNGANQAAATEVGKVLAERATKAGLSEVVFDRGAYIYHGRVKALAEAAREGGLSF</sequence>
<dbReference type="GO" id="GO:0003735">
    <property type="term" value="F:structural constituent of ribosome"/>
    <property type="evidence" value="ECO:0007669"/>
    <property type="project" value="InterPro"/>
</dbReference>
<dbReference type="EMBL" id="QQNH01000004">
    <property type="protein sequence ID" value="RDE09899.1"/>
    <property type="molecule type" value="Genomic_DNA"/>
</dbReference>
<gene>
    <name evidence="7" type="primary">rplR</name>
    <name evidence="8" type="ORF">DVH29_04270</name>
</gene>
<dbReference type="InterPro" id="IPR057268">
    <property type="entry name" value="Ribosomal_L18"/>
</dbReference>
<proteinExistence type="inferred from homology"/>
<evidence type="ECO:0000313" key="8">
    <source>
        <dbReference type="EMBL" id="RDE09899.1"/>
    </source>
</evidence>
<dbReference type="InterPro" id="IPR004389">
    <property type="entry name" value="Ribosomal_uL18_bac-type"/>
</dbReference>
<dbReference type="AlphaFoldDB" id="A0A369W7D7"/>
<dbReference type="CDD" id="cd00432">
    <property type="entry name" value="Ribosomal_L18_L5e"/>
    <property type="match status" value="1"/>
</dbReference>
<dbReference type="RefSeq" id="WP_114645060.1">
    <property type="nucleotide sequence ID" value="NZ_QQNH01000004.1"/>
</dbReference>
<dbReference type="Gene3D" id="3.30.420.100">
    <property type="match status" value="1"/>
</dbReference>
<comment type="similarity">
    <text evidence="1 7">Belongs to the universal ribosomal protein uL18 family.</text>
</comment>
<keyword evidence="5 7" id="KW-0687">Ribonucleoprotein</keyword>
<dbReference type="NCBIfam" id="TIGR00060">
    <property type="entry name" value="L18_bact"/>
    <property type="match status" value="1"/>
</dbReference>
<evidence type="ECO:0000256" key="6">
    <source>
        <dbReference type="ARBA" id="ARBA00035197"/>
    </source>
</evidence>
<protein>
    <recommendedName>
        <fullName evidence="6 7">Large ribosomal subunit protein uL18</fullName>
    </recommendedName>
</protein>
<evidence type="ECO:0000313" key="9">
    <source>
        <dbReference type="Proteomes" id="UP000253759"/>
    </source>
</evidence>
<organism evidence="8 9">
    <name type="scientific">Pelagibacterium lacus</name>
    <dbReference type="NCBI Taxonomy" id="2282655"/>
    <lineage>
        <taxon>Bacteria</taxon>
        <taxon>Pseudomonadati</taxon>
        <taxon>Pseudomonadota</taxon>
        <taxon>Alphaproteobacteria</taxon>
        <taxon>Hyphomicrobiales</taxon>
        <taxon>Devosiaceae</taxon>
        <taxon>Pelagibacterium</taxon>
    </lineage>
</organism>
<name>A0A369W7D7_9HYPH</name>
<dbReference type="OrthoDB" id="9810939at2"/>
<dbReference type="HAMAP" id="MF_01337_B">
    <property type="entry name" value="Ribosomal_uL18_B"/>
    <property type="match status" value="1"/>
</dbReference>
<dbReference type="PANTHER" id="PTHR12899:SF3">
    <property type="entry name" value="LARGE RIBOSOMAL SUBUNIT PROTEIN UL18M"/>
    <property type="match status" value="1"/>
</dbReference>
<dbReference type="PANTHER" id="PTHR12899">
    <property type="entry name" value="39S RIBOSOMAL PROTEIN L18, MITOCHONDRIAL"/>
    <property type="match status" value="1"/>
</dbReference>
<keyword evidence="2 7" id="KW-0699">rRNA-binding</keyword>
<keyword evidence="3 7" id="KW-0694">RNA-binding</keyword>
<evidence type="ECO:0000256" key="7">
    <source>
        <dbReference type="HAMAP-Rule" id="MF_01337"/>
    </source>
</evidence>
<dbReference type="GO" id="GO:0022625">
    <property type="term" value="C:cytosolic large ribosomal subunit"/>
    <property type="evidence" value="ECO:0007669"/>
    <property type="project" value="TreeGrafter"/>
</dbReference>
<comment type="subunit">
    <text evidence="7">Part of the 50S ribosomal subunit; part of the 5S rRNA/L5/L18/L25 subcomplex. Contacts the 5S and 23S rRNAs.</text>
</comment>
<dbReference type="Pfam" id="PF00861">
    <property type="entry name" value="Ribosomal_L18p"/>
    <property type="match status" value="1"/>
</dbReference>
<dbReference type="GO" id="GO:0006412">
    <property type="term" value="P:translation"/>
    <property type="evidence" value="ECO:0007669"/>
    <property type="project" value="UniProtKB-UniRule"/>
</dbReference>
<keyword evidence="4 7" id="KW-0689">Ribosomal protein</keyword>
<dbReference type="FunFam" id="3.30.420.100:FF:000001">
    <property type="entry name" value="50S ribosomal protein L18"/>
    <property type="match status" value="1"/>
</dbReference>
<comment type="caution">
    <text evidence="8">The sequence shown here is derived from an EMBL/GenBank/DDBJ whole genome shotgun (WGS) entry which is preliminary data.</text>
</comment>
<dbReference type="Proteomes" id="UP000253759">
    <property type="component" value="Unassembled WGS sequence"/>
</dbReference>
<dbReference type="InterPro" id="IPR005484">
    <property type="entry name" value="Ribosomal_uL18_bac/plant/anim"/>
</dbReference>
<keyword evidence="9" id="KW-1185">Reference proteome</keyword>
<comment type="function">
    <text evidence="7">This is one of the proteins that bind and probably mediate the attachment of the 5S RNA into the large ribosomal subunit, where it forms part of the central protuberance.</text>
</comment>
<evidence type="ECO:0000256" key="3">
    <source>
        <dbReference type="ARBA" id="ARBA00022884"/>
    </source>
</evidence>
<accession>A0A369W7D7</accession>
<dbReference type="GO" id="GO:0008097">
    <property type="term" value="F:5S rRNA binding"/>
    <property type="evidence" value="ECO:0007669"/>
    <property type="project" value="TreeGrafter"/>
</dbReference>